<sequence length="439" mass="46755">ASVYAVGTCSCLYISRPTFLRVLGPLQSLLERNVGKYEKYTDAIHAARDEQEPGQTSARRASDAGRAPEDEEFDGSLALPGTVKHRVVSRKRERASDQARLDRMKSERRAIAEAVAGKGEQGAPREAATLAEKVAQDLARPELVAPCGAYAPPAGCALSLHAGVRLGARFADSSPLHVLGSASTAPLGEGEKLYSWQSSTKLKSATEVSLICQKGQKMLDGQADPTPNQDNCFVRTEGAITLYGVCDGHGPFGHLVSFRLSQTLPHFIAASSNGGKSWELAFKDAFASAQAELVSFAEAQGINIQASGAAASVLLLEEQTVHLAFVGDCRIMVGSWNRHDSRMIFASKDHTPDLPEEKARLQAAGSEVREVDPGTHRVYKRGSNFPGLSMSRTSATLPAPACCKSRSTTSCCCSRRTSGTPCSLATASGSSWRARRSSG</sequence>
<dbReference type="SMART" id="SM00332">
    <property type="entry name" value="PP2Cc"/>
    <property type="match status" value="1"/>
</dbReference>
<feature type="compositionally biased region" description="Basic and acidic residues" evidence="1">
    <location>
        <begin position="94"/>
        <end position="104"/>
    </location>
</feature>
<proteinExistence type="predicted"/>
<evidence type="ECO:0000259" key="3">
    <source>
        <dbReference type="PROSITE" id="PS51746"/>
    </source>
</evidence>
<organism evidence="4 5">
    <name type="scientific">Prorocentrum cordatum</name>
    <dbReference type="NCBI Taxonomy" id="2364126"/>
    <lineage>
        <taxon>Eukaryota</taxon>
        <taxon>Sar</taxon>
        <taxon>Alveolata</taxon>
        <taxon>Dinophyceae</taxon>
        <taxon>Prorocentrales</taxon>
        <taxon>Prorocentraceae</taxon>
        <taxon>Prorocentrum</taxon>
    </lineage>
</organism>
<dbReference type="CDD" id="cd00143">
    <property type="entry name" value="PP2Cc"/>
    <property type="match status" value="1"/>
</dbReference>
<name>A0ABN9SN32_9DINO</name>
<reference evidence="4" key="1">
    <citation type="submission" date="2023-10" db="EMBL/GenBank/DDBJ databases">
        <authorList>
            <person name="Chen Y."/>
            <person name="Shah S."/>
            <person name="Dougan E. K."/>
            <person name="Thang M."/>
            <person name="Chan C."/>
        </authorList>
    </citation>
    <scope>NUCLEOTIDE SEQUENCE [LARGE SCALE GENOMIC DNA]</scope>
</reference>
<feature type="domain" description="Cyclic nucleotide-binding" evidence="2">
    <location>
        <begin position="1"/>
        <end position="40"/>
    </location>
</feature>
<evidence type="ECO:0008006" key="6">
    <source>
        <dbReference type="Google" id="ProtNLM"/>
    </source>
</evidence>
<evidence type="ECO:0000259" key="2">
    <source>
        <dbReference type="PROSITE" id="PS50042"/>
    </source>
</evidence>
<dbReference type="InterPro" id="IPR001932">
    <property type="entry name" value="PPM-type_phosphatase-like_dom"/>
</dbReference>
<dbReference type="Pfam" id="PF00481">
    <property type="entry name" value="PP2C"/>
    <property type="match status" value="1"/>
</dbReference>
<feature type="domain" description="PPM-type phosphatase" evidence="3">
    <location>
        <begin position="211"/>
        <end position="439"/>
    </location>
</feature>
<keyword evidence="5" id="KW-1185">Reference proteome</keyword>
<dbReference type="PROSITE" id="PS50042">
    <property type="entry name" value="CNMP_BINDING_3"/>
    <property type="match status" value="1"/>
</dbReference>
<dbReference type="SUPFAM" id="SSF81606">
    <property type="entry name" value="PP2C-like"/>
    <property type="match status" value="1"/>
</dbReference>
<dbReference type="InterPro" id="IPR036457">
    <property type="entry name" value="PPM-type-like_dom_sf"/>
</dbReference>
<feature type="non-terminal residue" evidence="4">
    <location>
        <position position="1"/>
    </location>
</feature>
<comment type="caution">
    <text evidence="4">The sequence shown here is derived from an EMBL/GenBank/DDBJ whole genome shotgun (WGS) entry which is preliminary data.</text>
</comment>
<dbReference type="PANTHER" id="PTHR47992">
    <property type="entry name" value="PROTEIN PHOSPHATASE"/>
    <property type="match status" value="1"/>
</dbReference>
<dbReference type="PROSITE" id="PS51746">
    <property type="entry name" value="PPM_2"/>
    <property type="match status" value="1"/>
</dbReference>
<feature type="compositionally biased region" description="Basic residues" evidence="1">
    <location>
        <begin position="83"/>
        <end position="93"/>
    </location>
</feature>
<dbReference type="InterPro" id="IPR015655">
    <property type="entry name" value="PP2C"/>
</dbReference>
<feature type="region of interest" description="Disordered" evidence="1">
    <location>
        <begin position="45"/>
        <end position="104"/>
    </location>
</feature>
<accession>A0ABN9SN32</accession>
<evidence type="ECO:0000256" key="1">
    <source>
        <dbReference type="SAM" id="MobiDB-lite"/>
    </source>
</evidence>
<dbReference type="EMBL" id="CAUYUJ010012083">
    <property type="protein sequence ID" value="CAK0833222.1"/>
    <property type="molecule type" value="Genomic_DNA"/>
</dbReference>
<gene>
    <name evidence="4" type="ORF">PCOR1329_LOCUS30991</name>
</gene>
<evidence type="ECO:0000313" key="5">
    <source>
        <dbReference type="Proteomes" id="UP001189429"/>
    </source>
</evidence>
<dbReference type="InterPro" id="IPR000595">
    <property type="entry name" value="cNMP-bd_dom"/>
</dbReference>
<dbReference type="Gene3D" id="3.60.40.10">
    <property type="entry name" value="PPM-type phosphatase domain"/>
    <property type="match status" value="1"/>
</dbReference>
<evidence type="ECO:0000313" key="4">
    <source>
        <dbReference type="EMBL" id="CAK0833222.1"/>
    </source>
</evidence>
<dbReference type="Proteomes" id="UP001189429">
    <property type="component" value="Unassembled WGS sequence"/>
</dbReference>
<protein>
    <recommendedName>
        <fullName evidence="6">Protein-serine/threonine phosphatase</fullName>
    </recommendedName>
</protein>